<dbReference type="GO" id="GO:0016747">
    <property type="term" value="F:acyltransferase activity, transferring groups other than amino-acyl groups"/>
    <property type="evidence" value="ECO:0007669"/>
    <property type="project" value="InterPro"/>
</dbReference>
<accession>A0A5R9BJW9</accession>
<dbReference type="EMBL" id="VAVZ01000002">
    <property type="protein sequence ID" value="TLQ01008.1"/>
    <property type="molecule type" value="Genomic_DNA"/>
</dbReference>
<dbReference type="PANTHER" id="PTHR43617:SF38">
    <property type="entry name" value="N-ACETYLTRANSFERASE DOMAIN-CONTAINING PROTEIN"/>
    <property type="match status" value="1"/>
</dbReference>
<dbReference type="OrthoDB" id="5243635at2"/>
<evidence type="ECO:0000313" key="3">
    <source>
        <dbReference type="Proteomes" id="UP000310458"/>
    </source>
</evidence>
<dbReference type="PANTHER" id="PTHR43617">
    <property type="entry name" value="L-AMINO ACID N-ACETYLTRANSFERASE"/>
    <property type="match status" value="1"/>
</dbReference>
<dbReference type="InterPro" id="IPR016181">
    <property type="entry name" value="Acyl_CoA_acyltransferase"/>
</dbReference>
<evidence type="ECO:0000313" key="2">
    <source>
        <dbReference type="EMBL" id="TLQ01008.1"/>
    </source>
</evidence>
<dbReference type="PROSITE" id="PS51186">
    <property type="entry name" value="GNAT"/>
    <property type="match status" value="1"/>
</dbReference>
<dbReference type="AlphaFoldDB" id="A0A5R9BJW9"/>
<dbReference type="CDD" id="cd04301">
    <property type="entry name" value="NAT_SF"/>
    <property type="match status" value="1"/>
</dbReference>
<keyword evidence="3" id="KW-1185">Reference proteome</keyword>
<dbReference type="SUPFAM" id="SSF55729">
    <property type="entry name" value="Acyl-CoA N-acyltransferases (Nat)"/>
    <property type="match status" value="1"/>
</dbReference>
<dbReference type="Pfam" id="PF13508">
    <property type="entry name" value="Acetyltransf_7"/>
    <property type="match status" value="1"/>
</dbReference>
<gene>
    <name evidence="2" type="ORF">FEF26_00780</name>
</gene>
<dbReference type="RefSeq" id="WP_138251633.1">
    <property type="nucleotide sequence ID" value="NZ_VAVZ01000002.1"/>
</dbReference>
<protein>
    <submittedName>
        <fullName evidence="2">GNAT family N-acetyltransferase</fullName>
    </submittedName>
</protein>
<reference evidence="2 3" key="1">
    <citation type="submission" date="2019-05" db="EMBL/GenBank/DDBJ databases">
        <title>Nesterenkonia sp. GY074 isolated from the Southern Atlantic Ocean.</title>
        <authorList>
            <person name="Zhang G."/>
        </authorList>
    </citation>
    <scope>NUCLEOTIDE SEQUENCE [LARGE SCALE GENOMIC DNA]</scope>
    <source>
        <strain evidence="2 3">GY074</strain>
    </source>
</reference>
<dbReference type="Proteomes" id="UP000310458">
    <property type="component" value="Unassembled WGS sequence"/>
</dbReference>
<evidence type="ECO:0000259" key="1">
    <source>
        <dbReference type="PROSITE" id="PS51186"/>
    </source>
</evidence>
<organism evidence="2 3">
    <name type="scientific">Nesterenkonia salmonea</name>
    <dbReference type="NCBI Taxonomy" id="1804987"/>
    <lineage>
        <taxon>Bacteria</taxon>
        <taxon>Bacillati</taxon>
        <taxon>Actinomycetota</taxon>
        <taxon>Actinomycetes</taxon>
        <taxon>Micrococcales</taxon>
        <taxon>Micrococcaceae</taxon>
        <taxon>Nesterenkonia</taxon>
    </lineage>
</organism>
<comment type="caution">
    <text evidence="2">The sequence shown here is derived from an EMBL/GenBank/DDBJ whole genome shotgun (WGS) entry which is preliminary data.</text>
</comment>
<dbReference type="InterPro" id="IPR050276">
    <property type="entry name" value="MshD_Acetyltransferase"/>
</dbReference>
<feature type="domain" description="N-acetyltransferase" evidence="1">
    <location>
        <begin position="5"/>
        <end position="169"/>
    </location>
</feature>
<dbReference type="Gene3D" id="3.40.630.30">
    <property type="match status" value="1"/>
</dbReference>
<name>A0A5R9BJW9_9MICC</name>
<sequence length="172" mass="19399">MSADFTIRHPQLHEAESIASVHIASWEEAYAGVLPDQFWNEESYKRRVNSWRQMLADQAHRARTRVTEVDGSVVGIAQIGPPREEDIDVDHELYMIYLLEDHQGSGASSAMLEELLNNKAASLWVLKDNPRAQAFYRKHGFEPDGEEIDLGEDQGSGALKGIVEIRMVRGPQ</sequence>
<dbReference type="InterPro" id="IPR000182">
    <property type="entry name" value="GNAT_dom"/>
</dbReference>
<proteinExistence type="predicted"/>
<keyword evidence="2" id="KW-0808">Transferase</keyword>